<evidence type="ECO:0000256" key="1">
    <source>
        <dbReference type="ARBA" id="ARBA00004651"/>
    </source>
</evidence>
<evidence type="ECO:0000256" key="9">
    <source>
        <dbReference type="ARBA" id="ARBA00022989"/>
    </source>
</evidence>
<feature type="transmembrane region" description="Helical" evidence="17">
    <location>
        <begin position="16"/>
        <end position="37"/>
    </location>
</feature>
<dbReference type="EMBL" id="WOTE01000006">
    <property type="protein sequence ID" value="NHO40132.1"/>
    <property type="molecule type" value="Genomic_DNA"/>
</dbReference>
<evidence type="ECO:0000256" key="2">
    <source>
        <dbReference type="ARBA" id="ARBA00008079"/>
    </source>
</evidence>
<dbReference type="GO" id="GO:0009319">
    <property type="term" value="C:cytochrome o ubiquinol oxidase complex"/>
    <property type="evidence" value="ECO:0007669"/>
    <property type="project" value="TreeGrafter"/>
</dbReference>
<dbReference type="EMBL" id="LN609302">
    <property type="protein sequence ID" value="CEF54109.1"/>
    <property type="molecule type" value="Genomic_DNA"/>
</dbReference>
<comment type="similarity">
    <text evidence="2">Belongs to the cytochrome c oxidase bacterial subunit 4 family.</text>
</comment>
<keyword evidence="10 18" id="KW-0560">Oxidoreductase</keyword>
<keyword evidence="7 17" id="KW-0812">Transmembrane</keyword>
<name>A0A0U5F323_9PROT</name>
<evidence type="ECO:0000313" key="19">
    <source>
        <dbReference type="EMBL" id="NHO40132.1"/>
    </source>
</evidence>
<evidence type="ECO:0000256" key="6">
    <source>
        <dbReference type="ARBA" id="ARBA00022475"/>
    </source>
</evidence>
<organism evidence="18 20">
    <name type="scientific">Acetobacter ghanensis</name>
    <dbReference type="NCBI Taxonomy" id="431306"/>
    <lineage>
        <taxon>Bacteria</taxon>
        <taxon>Pseudomonadati</taxon>
        <taxon>Pseudomonadota</taxon>
        <taxon>Alphaproteobacteria</taxon>
        <taxon>Acetobacterales</taxon>
        <taxon>Acetobacteraceae</taxon>
        <taxon>Acetobacter</taxon>
    </lineage>
</organism>
<keyword evidence="9 17" id="KW-1133">Transmembrane helix</keyword>
<dbReference type="GO" id="GO:0015078">
    <property type="term" value="F:proton transmembrane transporter activity"/>
    <property type="evidence" value="ECO:0007669"/>
    <property type="project" value="TreeGrafter"/>
</dbReference>
<keyword evidence="6" id="KW-1003">Cell membrane</keyword>
<dbReference type="InterPro" id="IPR050968">
    <property type="entry name" value="Cytochrome_c_oxidase_bac_sub4"/>
</dbReference>
<reference evidence="18" key="2">
    <citation type="submission" date="2014-09" db="EMBL/GenBank/DDBJ databases">
        <authorList>
            <person name="Magalhaes I.L.F."/>
            <person name="Oliveira U."/>
            <person name="Santos F.R."/>
            <person name="Vidigal T.H.D.A."/>
            <person name="Brescovit A.D."/>
            <person name="Santos A.J."/>
        </authorList>
    </citation>
    <scope>NUCLEOTIDE SEQUENCE</scope>
    <source>
        <strain evidence="18">LMG 23848T</strain>
    </source>
</reference>
<dbReference type="GO" id="GO:0019646">
    <property type="term" value="P:aerobic electron transport chain"/>
    <property type="evidence" value="ECO:0007669"/>
    <property type="project" value="TreeGrafter"/>
</dbReference>
<dbReference type="InterPro" id="IPR005171">
    <property type="entry name" value="Cyt_c_oxidase_su4_prok"/>
</dbReference>
<dbReference type="Proteomes" id="UP000068250">
    <property type="component" value="Chromosome I"/>
</dbReference>
<keyword evidence="5" id="KW-0813">Transport</keyword>
<dbReference type="Proteomes" id="UP000657200">
    <property type="component" value="Unassembled WGS sequence"/>
</dbReference>
<dbReference type="PATRIC" id="fig|431306.5.peg.565"/>
<evidence type="ECO:0000256" key="16">
    <source>
        <dbReference type="ARBA" id="ARBA00032185"/>
    </source>
</evidence>
<comment type="function">
    <text evidence="12">Cytochrome bo(3) ubiquinol terminal oxidase is the component of the aerobic respiratory chain of E.coli that predominates when cells are grown at high aeration. Has proton pump activity across the membrane in addition to electron transfer, pumping 2 protons/electron.</text>
</comment>
<sequence>MSNPNTSSSGESHGSVSSYLIGFVLAVILTVLSFGVVMSHSLAPTGTMAALSILALVQVLVHLHYFLHMGSGSEARWNNIAFVFTVAFVSILIVGTVFIMANTSMNMMSR</sequence>
<dbReference type="PANTHER" id="PTHR36835">
    <property type="entry name" value="CYTOCHROME BO(3) UBIQUINOL OXIDASE SUBUNIT 4"/>
    <property type="match status" value="1"/>
</dbReference>
<evidence type="ECO:0000256" key="14">
    <source>
        <dbReference type="ARBA" id="ARBA00030211"/>
    </source>
</evidence>
<comment type="subunit">
    <text evidence="3">Heterooctamer of two A chains, two B chains, two C chains and two D chains.</text>
</comment>
<evidence type="ECO:0000256" key="3">
    <source>
        <dbReference type="ARBA" id="ARBA00011700"/>
    </source>
</evidence>
<evidence type="ECO:0000313" key="20">
    <source>
        <dbReference type="Proteomes" id="UP000068250"/>
    </source>
</evidence>
<dbReference type="PANTHER" id="PTHR36835:SF1">
    <property type="entry name" value="CYTOCHROME BO(3) UBIQUINOL OXIDASE SUBUNIT 4"/>
    <property type="match status" value="1"/>
</dbReference>
<dbReference type="STRING" id="431306.AGA_587"/>
<evidence type="ECO:0000256" key="11">
    <source>
        <dbReference type="ARBA" id="ARBA00023136"/>
    </source>
</evidence>
<dbReference type="InterPro" id="IPR014210">
    <property type="entry name" value="Cyt_o_ubiqinol_oxidase_su4"/>
</dbReference>
<dbReference type="GO" id="GO:0005886">
    <property type="term" value="C:plasma membrane"/>
    <property type="evidence" value="ECO:0007669"/>
    <property type="project" value="UniProtKB-SubCell"/>
</dbReference>
<dbReference type="AlphaFoldDB" id="A0A0U5F323"/>
<comment type="subcellular location">
    <subcellularLocation>
        <location evidence="1">Cell membrane</location>
        <topology evidence="1">Multi-pass membrane protein</topology>
    </subcellularLocation>
</comment>
<evidence type="ECO:0000256" key="17">
    <source>
        <dbReference type="SAM" id="Phobius"/>
    </source>
</evidence>
<keyword evidence="8" id="KW-0249">Electron transport</keyword>
<gene>
    <name evidence="18" type="primary">cyaD</name>
    <name evidence="19" type="synonym">cyoD</name>
    <name evidence="18" type="ORF">AGA_587</name>
    <name evidence="19" type="ORF">GOB80_10670</name>
</gene>
<dbReference type="OrthoDB" id="2375888at2"/>
<evidence type="ECO:0000256" key="4">
    <source>
        <dbReference type="ARBA" id="ARBA00014689"/>
    </source>
</evidence>
<dbReference type="Pfam" id="PF03626">
    <property type="entry name" value="COX4_pro"/>
    <property type="match status" value="1"/>
</dbReference>
<evidence type="ECO:0000256" key="13">
    <source>
        <dbReference type="ARBA" id="ARBA00030071"/>
    </source>
</evidence>
<evidence type="ECO:0000256" key="8">
    <source>
        <dbReference type="ARBA" id="ARBA00022982"/>
    </source>
</evidence>
<evidence type="ECO:0000313" key="18">
    <source>
        <dbReference type="EMBL" id="CEF54109.1"/>
    </source>
</evidence>
<keyword evidence="11 17" id="KW-0472">Membrane</keyword>
<evidence type="ECO:0000256" key="15">
    <source>
        <dbReference type="ARBA" id="ARBA00031887"/>
    </source>
</evidence>
<dbReference type="RefSeq" id="WP_059022887.1">
    <property type="nucleotide sequence ID" value="NZ_JBNZCO010000010.1"/>
</dbReference>
<evidence type="ECO:0000313" key="21">
    <source>
        <dbReference type="Proteomes" id="UP000657200"/>
    </source>
</evidence>
<proteinExistence type="inferred from homology"/>
<evidence type="ECO:0000256" key="12">
    <source>
        <dbReference type="ARBA" id="ARBA00025694"/>
    </source>
</evidence>
<keyword evidence="21" id="KW-1185">Reference proteome</keyword>
<dbReference type="GO" id="GO:0015990">
    <property type="term" value="P:electron transport coupled proton transport"/>
    <property type="evidence" value="ECO:0007669"/>
    <property type="project" value="InterPro"/>
</dbReference>
<accession>A0A0U5F323</accession>
<feature type="transmembrane region" description="Helical" evidence="17">
    <location>
        <begin position="49"/>
        <end position="67"/>
    </location>
</feature>
<evidence type="ECO:0000256" key="5">
    <source>
        <dbReference type="ARBA" id="ARBA00022448"/>
    </source>
</evidence>
<protein>
    <recommendedName>
        <fullName evidence="4">Cytochrome bo(3) ubiquinol oxidase subunit 4</fullName>
    </recommendedName>
    <alternativeName>
        <fullName evidence="16">Cytochrome o ubiquinol oxidase subunit 4</fullName>
    </alternativeName>
    <alternativeName>
        <fullName evidence="13">Oxidase bo(3) subunit 4</fullName>
    </alternativeName>
    <alternativeName>
        <fullName evidence="14">Ubiquinol oxidase polypeptide IV</fullName>
    </alternativeName>
    <alternativeName>
        <fullName evidence="15">Ubiquinol oxidase subunit 4</fullName>
    </alternativeName>
</protein>
<evidence type="ECO:0000256" key="7">
    <source>
        <dbReference type="ARBA" id="ARBA00022692"/>
    </source>
</evidence>
<reference evidence="19 21" key="3">
    <citation type="journal article" date="2020" name="Int. J. Syst. Evol. Microbiol.">
        <title>Novel acetic acid bacteria from cider fermentations: Acetobacter conturbans sp. nov. and Acetobacter fallax sp. nov.</title>
        <authorList>
            <person name="Sombolestani A.S."/>
            <person name="Cleenwerck I."/>
            <person name="Cnockaert M."/>
            <person name="Borremans W."/>
            <person name="Wieme A.D."/>
            <person name="De Vuyst L."/>
            <person name="Vandamme P."/>
        </authorList>
    </citation>
    <scope>NUCLEOTIDE SEQUENCE [LARGE SCALE GENOMIC DNA]</scope>
    <source>
        <strain evidence="19 21">LMG 23848</strain>
    </source>
</reference>
<dbReference type="NCBIfam" id="TIGR02847">
    <property type="entry name" value="CyoD"/>
    <property type="match status" value="1"/>
</dbReference>
<reference evidence="20" key="1">
    <citation type="submission" date="2014-09" db="EMBL/GenBank/DDBJ databases">
        <authorList>
            <person name="Illeghems K.G."/>
        </authorList>
    </citation>
    <scope>NUCLEOTIDE SEQUENCE [LARGE SCALE GENOMIC DNA]</scope>
    <source>
        <strain evidence="20">LMG 23848T</strain>
    </source>
</reference>
<feature type="transmembrane region" description="Helical" evidence="17">
    <location>
        <begin position="79"/>
        <end position="101"/>
    </location>
</feature>
<evidence type="ECO:0000256" key="10">
    <source>
        <dbReference type="ARBA" id="ARBA00023002"/>
    </source>
</evidence>
<dbReference type="GO" id="GO:0009486">
    <property type="term" value="F:cytochrome bo3 ubiquinol oxidase activity"/>
    <property type="evidence" value="ECO:0007669"/>
    <property type="project" value="InterPro"/>
</dbReference>